<dbReference type="Proteomes" id="UP000815325">
    <property type="component" value="Unassembled WGS sequence"/>
</dbReference>
<dbReference type="EMBL" id="MU070149">
    <property type="protein sequence ID" value="KAF5829516.1"/>
    <property type="molecule type" value="Genomic_DNA"/>
</dbReference>
<accession>A0ABQ7G4I0</accession>
<gene>
    <name evidence="2" type="ORF">DUNSADRAFT_15966</name>
</gene>
<feature type="non-terminal residue" evidence="2">
    <location>
        <position position="1"/>
    </location>
</feature>
<evidence type="ECO:0000313" key="3">
    <source>
        <dbReference type="Proteomes" id="UP000815325"/>
    </source>
</evidence>
<sequence>MMVYPPNPPPPPPPRLPPAPNAINSYSPQLLLGRGGSLDLLNANPQTRRGGLDDALSPLLPVLQGPELFPPHRQDTFLNVQQQPQQQLTIQGALRSLETRIAHEVARLDQERT</sequence>
<evidence type="ECO:0000256" key="1">
    <source>
        <dbReference type="SAM" id="MobiDB-lite"/>
    </source>
</evidence>
<feature type="compositionally biased region" description="Pro residues" evidence="1">
    <location>
        <begin position="1"/>
        <end position="20"/>
    </location>
</feature>
<comment type="caution">
    <text evidence="2">The sequence shown here is derived from an EMBL/GenBank/DDBJ whole genome shotgun (WGS) entry which is preliminary data.</text>
</comment>
<evidence type="ECO:0008006" key="4">
    <source>
        <dbReference type="Google" id="ProtNLM"/>
    </source>
</evidence>
<feature type="region of interest" description="Disordered" evidence="1">
    <location>
        <begin position="1"/>
        <end position="21"/>
    </location>
</feature>
<organism evidence="2 3">
    <name type="scientific">Dunaliella salina</name>
    <name type="common">Green alga</name>
    <name type="synonym">Protococcus salinus</name>
    <dbReference type="NCBI Taxonomy" id="3046"/>
    <lineage>
        <taxon>Eukaryota</taxon>
        <taxon>Viridiplantae</taxon>
        <taxon>Chlorophyta</taxon>
        <taxon>core chlorophytes</taxon>
        <taxon>Chlorophyceae</taxon>
        <taxon>CS clade</taxon>
        <taxon>Chlamydomonadales</taxon>
        <taxon>Dunaliellaceae</taxon>
        <taxon>Dunaliella</taxon>
    </lineage>
</organism>
<feature type="non-terminal residue" evidence="2">
    <location>
        <position position="113"/>
    </location>
</feature>
<keyword evidence="3" id="KW-1185">Reference proteome</keyword>
<protein>
    <recommendedName>
        <fullName evidence="4">Encoded protein</fullName>
    </recommendedName>
</protein>
<evidence type="ECO:0000313" key="2">
    <source>
        <dbReference type="EMBL" id="KAF5829516.1"/>
    </source>
</evidence>
<proteinExistence type="predicted"/>
<reference evidence="2" key="1">
    <citation type="submission" date="2017-08" db="EMBL/GenBank/DDBJ databases">
        <authorList>
            <person name="Polle J.E."/>
            <person name="Barry K."/>
            <person name="Cushman J."/>
            <person name="Schmutz J."/>
            <person name="Tran D."/>
            <person name="Hathwaick L.T."/>
            <person name="Yim W.C."/>
            <person name="Jenkins J."/>
            <person name="Mckie-Krisberg Z.M."/>
            <person name="Prochnik S."/>
            <person name="Lindquist E."/>
            <person name="Dockter R.B."/>
            <person name="Adam C."/>
            <person name="Molina H."/>
            <person name="Bunkerborg J."/>
            <person name="Jin E."/>
            <person name="Buchheim M."/>
            <person name="Magnuson J."/>
        </authorList>
    </citation>
    <scope>NUCLEOTIDE SEQUENCE</scope>
    <source>
        <strain evidence="2">CCAP 19/18</strain>
    </source>
</reference>
<name>A0ABQ7G4I0_DUNSA</name>